<feature type="domain" description="Reverse transcriptase zinc-binding" evidence="2">
    <location>
        <begin position="236"/>
        <end position="322"/>
    </location>
</feature>
<feature type="region of interest" description="Disordered" evidence="1">
    <location>
        <begin position="126"/>
        <end position="151"/>
    </location>
</feature>
<name>A0ABR2TLG7_9ROSI</name>
<protein>
    <recommendedName>
        <fullName evidence="2">Reverse transcriptase zinc-binding domain-containing protein</fullName>
    </recommendedName>
</protein>
<dbReference type="EMBL" id="JBBPBN010000005">
    <property type="protein sequence ID" value="KAK9038062.1"/>
    <property type="molecule type" value="Genomic_DNA"/>
</dbReference>
<evidence type="ECO:0000256" key="1">
    <source>
        <dbReference type="SAM" id="MobiDB-lite"/>
    </source>
</evidence>
<evidence type="ECO:0000313" key="3">
    <source>
        <dbReference type="EMBL" id="KAK9038062.1"/>
    </source>
</evidence>
<dbReference type="Pfam" id="PF13966">
    <property type="entry name" value="zf-RVT"/>
    <property type="match status" value="1"/>
</dbReference>
<proteinExistence type="predicted"/>
<keyword evidence="4" id="KW-1185">Reference proteome</keyword>
<sequence length="458" mass="50192">MTVVVAAPHGHRPNARGVLLAVAMEETTKLLLFCLARASGSCLVPCLKCRGSDQPVPKDPTEPYGPWMQVMNRRRRPGIAVPFQNRDTRAGPRMAPGGSHFAVLEEEGDVLGAGADCLVRTEEQVVGAERTPSSPKVGVESRNTGSSDGVTVTQRNERDVGVISEGAPVVRGPAPVAEQGVVLPVKSALGSNKHAAIQVFGAGEEVILYHLAATPPPLPHLGADVPGWRWDDKREFRVSFAYSVLMQDGARVHSSKWARIWSLKVPQRVKVFLWITVHHRLLTNVERVRRHIASSDMCGLCFRGPEDIDHVLRHCEKANELWRNVLGHEVAASLSSLSFEDWLHGNISGSLPAIIGRTDWDMEFAIYCWLLWKLRCSMVLDLSFVERESVWDRGRRLLVECQAVFAASVRGPAAGSSAETRWASLQGNRFAAPPASVALAVAADKQHWEDGSMELEVA</sequence>
<accession>A0ABR2TLG7</accession>
<comment type="caution">
    <text evidence="3">The sequence shown here is derived from an EMBL/GenBank/DDBJ whole genome shotgun (WGS) entry which is preliminary data.</text>
</comment>
<evidence type="ECO:0000259" key="2">
    <source>
        <dbReference type="Pfam" id="PF13966"/>
    </source>
</evidence>
<organism evidence="3 4">
    <name type="scientific">Hibiscus sabdariffa</name>
    <name type="common">roselle</name>
    <dbReference type="NCBI Taxonomy" id="183260"/>
    <lineage>
        <taxon>Eukaryota</taxon>
        <taxon>Viridiplantae</taxon>
        <taxon>Streptophyta</taxon>
        <taxon>Embryophyta</taxon>
        <taxon>Tracheophyta</taxon>
        <taxon>Spermatophyta</taxon>
        <taxon>Magnoliopsida</taxon>
        <taxon>eudicotyledons</taxon>
        <taxon>Gunneridae</taxon>
        <taxon>Pentapetalae</taxon>
        <taxon>rosids</taxon>
        <taxon>malvids</taxon>
        <taxon>Malvales</taxon>
        <taxon>Malvaceae</taxon>
        <taxon>Malvoideae</taxon>
        <taxon>Hibiscus</taxon>
    </lineage>
</organism>
<gene>
    <name evidence="3" type="ORF">V6N11_022955</name>
</gene>
<evidence type="ECO:0000313" key="4">
    <source>
        <dbReference type="Proteomes" id="UP001396334"/>
    </source>
</evidence>
<feature type="compositionally biased region" description="Polar residues" evidence="1">
    <location>
        <begin position="141"/>
        <end position="151"/>
    </location>
</feature>
<dbReference type="InterPro" id="IPR026960">
    <property type="entry name" value="RVT-Znf"/>
</dbReference>
<reference evidence="3 4" key="1">
    <citation type="journal article" date="2024" name="G3 (Bethesda)">
        <title>Genome assembly of Hibiscus sabdariffa L. provides insights into metabolisms of medicinal natural products.</title>
        <authorList>
            <person name="Kim T."/>
        </authorList>
    </citation>
    <scope>NUCLEOTIDE SEQUENCE [LARGE SCALE GENOMIC DNA]</scope>
    <source>
        <strain evidence="3">TK-2024</strain>
        <tissue evidence="3">Old leaves</tissue>
    </source>
</reference>
<dbReference type="Proteomes" id="UP001396334">
    <property type="component" value="Unassembled WGS sequence"/>
</dbReference>